<organism evidence="1 2">
    <name type="scientific">Panagrolaimus sp. PS1159</name>
    <dbReference type="NCBI Taxonomy" id="55785"/>
    <lineage>
        <taxon>Eukaryota</taxon>
        <taxon>Metazoa</taxon>
        <taxon>Ecdysozoa</taxon>
        <taxon>Nematoda</taxon>
        <taxon>Chromadorea</taxon>
        <taxon>Rhabditida</taxon>
        <taxon>Tylenchina</taxon>
        <taxon>Panagrolaimomorpha</taxon>
        <taxon>Panagrolaimoidea</taxon>
        <taxon>Panagrolaimidae</taxon>
        <taxon>Panagrolaimus</taxon>
    </lineage>
</organism>
<accession>A0AC35FRF6</accession>
<proteinExistence type="predicted"/>
<reference evidence="2" key="1">
    <citation type="submission" date="2022-11" db="UniProtKB">
        <authorList>
            <consortium name="WormBaseParasite"/>
        </authorList>
    </citation>
    <scope>IDENTIFICATION</scope>
</reference>
<dbReference type="WBParaSite" id="PS1159_v2.g19673.t1">
    <property type="protein sequence ID" value="PS1159_v2.g19673.t1"/>
    <property type="gene ID" value="PS1159_v2.g19673"/>
</dbReference>
<dbReference type="Proteomes" id="UP000887580">
    <property type="component" value="Unplaced"/>
</dbReference>
<name>A0AC35FRF6_9BILA</name>
<protein>
    <submittedName>
        <fullName evidence="2">EF-hand domain-containing protein</fullName>
    </submittedName>
</protein>
<evidence type="ECO:0000313" key="1">
    <source>
        <dbReference type="Proteomes" id="UP000887580"/>
    </source>
</evidence>
<evidence type="ECO:0000313" key="2">
    <source>
        <dbReference type="WBParaSite" id="PS1159_v2.g19673.t1"/>
    </source>
</evidence>
<sequence>MNNKLYTVNIQTKLLFLRRWKSQMFKPGMGLRTIEDLEAEKKRKAAEEADENPMNFTIFGNHRQPKPDPFFYSDRKGGRGYSDYSTQIYSNRPYIWQPIRKLYKFNYILMGILGAIFLGFSQELWDEIDDLSAQFFPKAAEIEKEKDDELKKDGDGKVHENEVSEGQHSDAECSIIPEEVAKKKKPKIGFRERRIIEYENRLRAFSSPDKIFRYFATLKSAGHDGNYEVFMTPEDFVRSLTPGVMQPRNLGLDKFKVFNPKKHKCSFTDPDNIFTKLGTHGLISFTDYLFLMTVLSTSQSEFKLAFGIFDVNSDSSLDKDEFLKVQRLLLSQTNVGQRHRDHVMGNSAFKWSPDSAIINYFFGKEGEHKLNIDTFLEFQHDLHRDILKIEFERRDPESNPIGIISEVSFAELLLMHAGLPEKRQKRMMKRIRRRYRASGKHPGISFDEVNAFFQVLYYIDTIDTALHFYKLAGKPLTKEMLMKTARRVAGVRLTEHLVDVVVTLFDEDLDGELSHKEFVAVMKKRMQRGLEKPKDTGFFRILDAGWECGKRQVLDYLELRS</sequence>